<dbReference type="InterPro" id="IPR036047">
    <property type="entry name" value="F-box-like_dom_sf"/>
</dbReference>
<sequence length="1126" mass="126845">MLRPSSGQIQTADNDETVCHIDCLPEELLSYIFCLARPEELVFLPKKGETLLLAPEHLFNVPYVCRRWRNVVLALPVLAPCLDITCCHKNHQPRIHADGLREMRVRFLTSFENKYVNILMTTWDYDTVLALRSAPFIRTLHIDLDPCSPGIFYYETFMEASMPHLESLSICCIPSRGLFPGVIFVPDGRPWALSLTSSPYSIFKSTPNLRRLCLERYIDPPNFAMPWHQIQELVLLHPQFEVWSETLPLMDLRVLTLLGKPMSSASKGMRITLQHLRILNISQTGEAATGAIDMLITPSLQFLRCPLTCVLNVSGFLSRSSSPLLVVCLEMDKISFGDGTVLYFGHLHHVFSVLPASVEELQLELQPPVARVFRRNPNLAHEISRMLEPGNGRLPQLHSLSLTMDQHAVSSSHGRFMPTVVRRASEQEKCILSILRARWGQPGAATPKQVRGKKKKRRVHLERKRLQDDVATTPIMPPTRPSPLRIFRLGVPRKDLSRPAKSAFTRFSNDGLEVFLDCEPRSFSIFERVRPICMRMMPHNFSHDAPVPSFPPKTQRDLEADDGGDGDDEEVSDDGKVAIGGSDEDGVVLRPSSGQIDAADNDDTVCHIDCLPEELLSFVFCLARPEKLVFSPNVEGDTLLLGPEHLFNVPYVCRRWRDVVLALPVLAPSLDISWCSRNHQTREIGVRFVTSFENKYVGIIMTSSHYDEVLALRAAPLVRTLHMILDPFSPRIFNDKEFMETPMPHMESLSIFCHPLFAVNLPNRGLPWLLSSFTSSPHPFFKSTPNLHRLSLNRYIEPQTFAMPWHQVQELVLLDPTLGVWSETLPLMDLRVLTLLGKPMSSASQGMRITLQHLRILNISQTGVAATDAIDMLITPSLQSLRCPLSCEMKISEFLSRSSSPLLVVCLVMDGTHVGDSTVMHCSLHNVLSVLPPSVEELQLELQPNAAQEFREDSTLACKISCALEPVNGLLPQLHSLSLTMDQNFARSIDHAEFMPTGFGCMSEQEKYILAILRARWGQPGAATPKQVRGKKKKKKKRRVHLERKKLQDDIGTTPITAPKRPSPLRIFRLGVPRKDLSPPAKSALTRFSNDGLEIFLDCGMSRFHISEDLLLTNSKNLVRSRYSSE</sequence>
<dbReference type="PANTHER" id="PTHR38926:SF5">
    <property type="entry name" value="F-BOX AND LEUCINE-RICH REPEAT PROTEIN 6"/>
    <property type="match status" value="1"/>
</dbReference>
<evidence type="ECO:0000313" key="3">
    <source>
        <dbReference type="Proteomes" id="UP000054144"/>
    </source>
</evidence>
<name>A0A0D7AIA9_9AGAR</name>
<accession>A0A0D7AIA9</accession>
<evidence type="ECO:0008006" key="4">
    <source>
        <dbReference type="Google" id="ProtNLM"/>
    </source>
</evidence>
<evidence type="ECO:0000313" key="2">
    <source>
        <dbReference type="EMBL" id="KIY51479.1"/>
    </source>
</evidence>
<dbReference type="AlphaFoldDB" id="A0A0D7AIA9"/>
<feature type="compositionally biased region" description="Acidic residues" evidence="1">
    <location>
        <begin position="559"/>
        <end position="572"/>
    </location>
</feature>
<proteinExistence type="predicted"/>
<dbReference type="EMBL" id="KN881650">
    <property type="protein sequence ID" value="KIY51479.1"/>
    <property type="molecule type" value="Genomic_DNA"/>
</dbReference>
<feature type="compositionally biased region" description="Basic residues" evidence="1">
    <location>
        <begin position="1028"/>
        <end position="1043"/>
    </location>
</feature>
<dbReference type="OrthoDB" id="2886770at2759"/>
<feature type="region of interest" description="Disordered" evidence="1">
    <location>
        <begin position="543"/>
        <end position="595"/>
    </location>
</feature>
<keyword evidence="3" id="KW-1185">Reference proteome</keyword>
<dbReference type="PANTHER" id="PTHR38926">
    <property type="entry name" value="F-BOX DOMAIN CONTAINING PROTEIN, EXPRESSED"/>
    <property type="match status" value="1"/>
</dbReference>
<protein>
    <recommendedName>
        <fullName evidence="4">F-box domain-containing protein</fullName>
    </recommendedName>
</protein>
<dbReference type="Proteomes" id="UP000054144">
    <property type="component" value="Unassembled WGS sequence"/>
</dbReference>
<reference evidence="2 3" key="1">
    <citation type="journal article" date="2015" name="Fungal Genet. Biol.">
        <title>Evolution of novel wood decay mechanisms in Agaricales revealed by the genome sequences of Fistulina hepatica and Cylindrobasidium torrendii.</title>
        <authorList>
            <person name="Floudas D."/>
            <person name="Held B.W."/>
            <person name="Riley R."/>
            <person name="Nagy L.G."/>
            <person name="Koehler G."/>
            <person name="Ransdell A.S."/>
            <person name="Younus H."/>
            <person name="Chow J."/>
            <person name="Chiniquy J."/>
            <person name="Lipzen A."/>
            <person name="Tritt A."/>
            <person name="Sun H."/>
            <person name="Haridas S."/>
            <person name="LaButti K."/>
            <person name="Ohm R.A."/>
            <person name="Kues U."/>
            <person name="Blanchette R.A."/>
            <person name="Grigoriev I.V."/>
            <person name="Minto R.E."/>
            <person name="Hibbett D.S."/>
        </authorList>
    </citation>
    <scope>NUCLEOTIDE SEQUENCE [LARGE SCALE GENOMIC DNA]</scope>
    <source>
        <strain evidence="2 3">ATCC 64428</strain>
    </source>
</reference>
<dbReference type="SUPFAM" id="SSF81383">
    <property type="entry name" value="F-box domain"/>
    <property type="match status" value="2"/>
</dbReference>
<evidence type="ECO:0000256" key="1">
    <source>
        <dbReference type="SAM" id="MobiDB-lite"/>
    </source>
</evidence>
<gene>
    <name evidence="2" type="ORF">FISHEDRAFT_70711</name>
</gene>
<organism evidence="2 3">
    <name type="scientific">Fistulina hepatica ATCC 64428</name>
    <dbReference type="NCBI Taxonomy" id="1128425"/>
    <lineage>
        <taxon>Eukaryota</taxon>
        <taxon>Fungi</taxon>
        <taxon>Dikarya</taxon>
        <taxon>Basidiomycota</taxon>
        <taxon>Agaricomycotina</taxon>
        <taxon>Agaricomycetes</taxon>
        <taxon>Agaricomycetidae</taxon>
        <taxon>Agaricales</taxon>
        <taxon>Fistulinaceae</taxon>
        <taxon>Fistulina</taxon>
    </lineage>
</organism>
<feature type="region of interest" description="Disordered" evidence="1">
    <location>
        <begin position="1022"/>
        <end position="1043"/>
    </location>
</feature>